<dbReference type="GO" id="GO:0008236">
    <property type="term" value="F:serine-type peptidase activity"/>
    <property type="evidence" value="ECO:0007669"/>
    <property type="project" value="InterPro"/>
</dbReference>
<keyword evidence="5" id="KW-1185">Reference proteome</keyword>
<dbReference type="Proteomes" id="UP000288587">
    <property type="component" value="Unassembled WGS sequence"/>
</dbReference>
<evidence type="ECO:0000313" key="5">
    <source>
        <dbReference type="Proteomes" id="UP000288587"/>
    </source>
</evidence>
<dbReference type="Pfam" id="PF03572">
    <property type="entry name" value="Peptidase_S41"/>
    <property type="match status" value="1"/>
</dbReference>
<dbReference type="AlphaFoldDB" id="A0A437LEF6"/>
<dbReference type="Gene3D" id="3.90.226.10">
    <property type="entry name" value="2-enoyl-CoA Hydratase, Chain A, domain 1"/>
    <property type="match status" value="1"/>
</dbReference>
<feature type="region of interest" description="Disordered" evidence="1">
    <location>
        <begin position="218"/>
        <end position="240"/>
    </location>
</feature>
<gene>
    <name evidence="4" type="ORF">EOD73_14385</name>
</gene>
<dbReference type="InterPro" id="IPR029045">
    <property type="entry name" value="ClpP/crotonase-like_dom_sf"/>
</dbReference>
<dbReference type="PANTHER" id="PTHR32060:SF30">
    <property type="entry name" value="CARBOXY-TERMINAL PROCESSING PROTEASE CTPA"/>
    <property type="match status" value="1"/>
</dbReference>
<feature type="domain" description="Tail specific protease" evidence="3">
    <location>
        <begin position="250"/>
        <end position="454"/>
    </location>
</feature>
<comment type="caution">
    <text evidence="4">The sequence shown here is derived from an EMBL/GenBank/DDBJ whole genome shotgun (WGS) entry which is preliminary data.</text>
</comment>
<keyword evidence="2" id="KW-0732">Signal</keyword>
<evidence type="ECO:0000259" key="3">
    <source>
        <dbReference type="Pfam" id="PF03572"/>
    </source>
</evidence>
<dbReference type="PANTHER" id="PTHR32060">
    <property type="entry name" value="TAIL-SPECIFIC PROTEASE"/>
    <property type="match status" value="1"/>
</dbReference>
<sequence>MQRRTALAAGILPSALPCWAVAQAPASDLDLLEQALRALHPGLHRYQSEAALATGFHRLRRAWDAADGPRDRFLALNAFLGTLRCGHTYTNFYNQRGDVKQSLVLGAPRLPLHFVWAGDAAVVTRVHASAAAQVPVGSRLQAIDGRSMAALREALRPLVRADGHNLAAQDALLAPTGADELETFDVLHPLVFGAREAFAVDLLTPAGQPRRVALRGLSHAERRAMRPEPETEPSDATPPWPLTLHDDGCAVLRMPGWAMYRTRWDWQAYLGRCFERLQAERVRGLVIDLRGNEGGLDCGDALLARLIDAPLDAGLTQRRVRYRQVPAELNPHLDTWDDGFRDWGDRIQPHSPGWFHFRDQPIDRIAPAGPRFRGRVAVLVDGSNHSATFRFVQLVQRHRLGTLVGSPTGGNQRGINGGAFFFLRLPGSGIEVDLPLIGTFAPEGTPDAGLRPDVPVAATAADWAAGRDPVLAAGRRAVRA</sequence>
<dbReference type="InterPro" id="IPR005151">
    <property type="entry name" value="Tail-specific_protease"/>
</dbReference>
<dbReference type="GO" id="GO:0004175">
    <property type="term" value="F:endopeptidase activity"/>
    <property type="evidence" value="ECO:0007669"/>
    <property type="project" value="TreeGrafter"/>
</dbReference>
<evidence type="ECO:0000313" key="4">
    <source>
        <dbReference type="EMBL" id="RVT83753.1"/>
    </source>
</evidence>
<accession>A0A437LEF6</accession>
<name>A0A437LEF6_9BURK</name>
<reference evidence="4 5" key="1">
    <citation type="submission" date="2019-01" db="EMBL/GenBank/DDBJ databases">
        <authorList>
            <person name="Chen W.-M."/>
        </authorList>
    </citation>
    <scope>NUCLEOTIDE SEQUENCE [LARGE SCALE GENOMIC DNA]</scope>
    <source>
        <strain evidence="4 5">CCP-18</strain>
    </source>
</reference>
<protein>
    <submittedName>
        <fullName evidence="4">Peptidase S41</fullName>
    </submittedName>
</protein>
<evidence type="ECO:0000256" key="2">
    <source>
        <dbReference type="SAM" id="SignalP"/>
    </source>
</evidence>
<organism evidence="4 5">
    <name type="scientific">Inhella crocodyli</name>
    <dbReference type="NCBI Taxonomy" id="2499851"/>
    <lineage>
        <taxon>Bacteria</taxon>
        <taxon>Pseudomonadati</taxon>
        <taxon>Pseudomonadota</taxon>
        <taxon>Betaproteobacteria</taxon>
        <taxon>Burkholderiales</taxon>
        <taxon>Sphaerotilaceae</taxon>
        <taxon>Inhella</taxon>
    </lineage>
</organism>
<feature type="chain" id="PRO_5019428170" evidence="2">
    <location>
        <begin position="21"/>
        <end position="480"/>
    </location>
</feature>
<dbReference type="GO" id="GO:0030288">
    <property type="term" value="C:outer membrane-bounded periplasmic space"/>
    <property type="evidence" value="ECO:0007669"/>
    <property type="project" value="TreeGrafter"/>
</dbReference>
<dbReference type="RefSeq" id="WP_127683717.1">
    <property type="nucleotide sequence ID" value="NZ_SACM01000004.1"/>
</dbReference>
<dbReference type="SUPFAM" id="SSF52096">
    <property type="entry name" value="ClpP/crotonase"/>
    <property type="match status" value="1"/>
</dbReference>
<dbReference type="OrthoDB" id="7266775at2"/>
<proteinExistence type="predicted"/>
<evidence type="ECO:0000256" key="1">
    <source>
        <dbReference type="SAM" id="MobiDB-lite"/>
    </source>
</evidence>
<dbReference type="GO" id="GO:0007165">
    <property type="term" value="P:signal transduction"/>
    <property type="evidence" value="ECO:0007669"/>
    <property type="project" value="TreeGrafter"/>
</dbReference>
<feature type="signal peptide" evidence="2">
    <location>
        <begin position="1"/>
        <end position="20"/>
    </location>
</feature>
<dbReference type="EMBL" id="SACM01000004">
    <property type="protein sequence ID" value="RVT83753.1"/>
    <property type="molecule type" value="Genomic_DNA"/>
</dbReference>
<dbReference type="GO" id="GO:0006508">
    <property type="term" value="P:proteolysis"/>
    <property type="evidence" value="ECO:0007669"/>
    <property type="project" value="InterPro"/>
</dbReference>
<feature type="compositionally biased region" description="Basic and acidic residues" evidence="1">
    <location>
        <begin position="218"/>
        <end position="229"/>
    </location>
</feature>